<dbReference type="SUPFAM" id="SSF51905">
    <property type="entry name" value="FAD/NAD(P)-binding domain"/>
    <property type="match status" value="1"/>
</dbReference>
<dbReference type="EC" id="1.4.3.16" evidence="4"/>
<keyword evidence="8" id="KW-0560">Oxidoreductase</keyword>
<dbReference type="SUPFAM" id="SSF56425">
    <property type="entry name" value="Succinate dehydrogenase/fumarate reductase flavoprotein, catalytic domain"/>
    <property type="match status" value="1"/>
</dbReference>
<evidence type="ECO:0000259" key="9">
    <source>
        <dbReference type="Pfam" id="PF00890"/>
    </source>
</evidence>
<evidence type="ECO:0000256" key="7">
    <source>
        <dbReference type="ARBA" id="ARBA00022827"/>
    </source>
</evidence>
<comment type="pathway">
    <text evidence="2">Cofactor biosynthesis; NAD(+) biosynthesis; iminoaspartate from L-aspartate (oxidase route): step 1/1.</text>
</comment>
<keyword evidence="7" id="KW-0274">FAD</keyword>
<sequence>CFVIDLVVEDGVCLGVLAIVNNKLHWIYAGATVIGSGGLGQVFECTSNPPIATGDGFAIAWRAGCKMMDMEFIQFHPTTLFIEDAPHFLISEAVRGEGGILLNSCGDMFMGKYHDMKELAPRDIVSRAILNEMQLTDSPCVYLDATHLTTEYIQKRFPTIYQTCIHYGVDISSTPIPVRSAAHFMMGGIQTNTEAETNIKGLFACGEAACTGVHGANRLASNSLLECLVFGTRAGNSAALYLNQVGNCRMPKKPVKNKKKSGFNVDFDVKSAQQLVRKSMWEFAGITRHANNLKHVMKMLDKMDATALSDDIEAFELQNMIDVARLIIQAALQRTESRGAHYRHDFPKEDDVTWKRHIDLQYKDN</sequence>
<dbReference type="UniPathway" id="UPA00253">
    <property type="reaction ID" value="UER00326"/>
</dbReference>
<gene>
    <name evidence="11" type="ORF">METZ01_LOCUS270511</name>
</gene>
<dbReference type="AlphaFoldDB" id="A0A382K3L1"/>
<dbReference type="InterPro" id="IPR027477">
    <property type="entry name" value="Succ_DH/fumarate_Rdtase_cat_sf"/>
</dbReference>
<evidence type="ECO:0000256" key="4">
    <source>
        <dbReference type="ARBA" id="ARBA00012173"/>
    </source>
</evidence>
<dbReference type="FunFam" id="3.90.700.10:FF:000002">
    <property type="entry name" value="L-aspartate oxidase"/>
    <property type="match status" value="1"/>
</dbReference>
<comment type="similarity">
    <text evidence="3">Belongs to the FAD-dependent oxidoreductase 2 family. NadB subfamily.</text>
</comment>
<dbReference type="Gene3D" id="3.90.700.10">
    <property type="entry name" value="Succinate dehydrogenase/fumarate reductase flavoprotein, catalytic domain"/>
    <property type="match status" value="1"/>
</dbReference>
<dbReference type="InterPro" id="IPR003953">
    <property type="entry name" value="FAD-dep_OxRdtase_2_FAD-bd"/>
</dbReference>
<accession>A0A382K3L1</accession>
<dbReference type="Gene3D" id="3.50.50.60">
    <property type="entry name" value="FAD/NAD(P)-binding domain"/>
    <property type="match status" value="2"/>
</dbReference>
<dbReference type="Pfam" id="PF02910">
    <property type="entry name" value="Succ_DH_flav_C"/>
    <property type="match status" value="1"/>
</dbReference>
<dbReference type="EMBL" id="UINC01077487">
    <property type="protein sequence ID" value="SVC17657.1"/>
    <property type="molecule type" value="Genomic_DNA"/>
</dbReference>
<evidence type="ECO:0000256" key="8">
    <source>
        <dbReference type="ARBA" id="ARBA00023002"/>
    </source>
</evidence>
<reference evidence="11" key="1">
    <citation type="submission" date="2018-05" db="EMBL/GenBank/DDBJ databases">
        <authorList>
            <person name="Lanie J.A."/>
            <person name="Ng W.-L."/>
            <person name="Kazmierczak K.M."/>
            <person name="Andrzejewski T.M."/>
            <person name="Davidsen T.M."/>
            <person name="Wayne K.J."/>
            <person name="Tettelin H."/>
            <person name="Glass J.I."/>
            <person name="Rusch D."/>
            <person name="Podicherti R."/>
            <person name="Tsui H.-C.T."/>
            <person name="Winkler M.E."/>
        </authorList>
    </citation>
    <scope>NUCLEOTIDE SEQUENCE</scope>
</reference>
<evidence type="ECO:0000256" key="5">
    <source>
        <dbReference type="ARBA" id="ARBA00022630"/>
    </source>
</evidence>
<organism evidence="11">
    <name type="scientific">marine metagenome</name>
    <dbReference type="NCBI Taxonomy" id="408172"/>
    <lineage>
        <taxon>unclassified sequences</taxon>
        <taxon>metagenomes</taxon>
        <taxon>ecological metagenomes</taxon>
    </lineage>
</organism>
<proteinExistence type="inferred from homology"/>
<keyword evidence="5" id="KW-0285">Flavoprotein</keyword>
<keyword evidence="6" id="KW-0662">Pyridine nucleotide biosynthesis</keyword>
<evidence type="ECO:0000256" key="1">
    <source>
        <dbReference type="ARBA" id="ARBA00001974"/>
    </source>
</evidence>
<evidence type="ECO:0000256" key="6">
    <source>
        <dbReference type="ARBA" id="ARBA00022642"/>
    </source>
</evidence>
<evidence type="ECO:0000256" key="3">
    <source>
        <dbReference type="ARBA" id="ARBA00008562"/>
    </source>
</evidence>
<evidence type="ECO:0000256" key="2">
    <source>
        <dbReference type="ARBA" id="ARBA00004950"/>
    </source>
</evidence>
<feature type="domain" description="FAD-dependent oxidoreductase 2 FAD-binding" evidence="9">
    <location>
        <begin position="2"/>
        <end position="224"/>
    </location>
</feature>
<feature type="domain" description="Fumarate reductase/succinate dehydrogenase flavoprotein-like C-terminal" evidence="10">
    <location>
        <begin position="277"/>
        <end position="358"/>
    </location>
</feature>
<evidence type="ECO:0000259" key="10">
    <source>
        <dbReference type="Pfam" id="PF02910"/>
    </source>
</evidence>
<dbReference type="PANTHER" id="PTHR42716">
    <property type="entry name" value="L-ASPARTATE OXIDASE"/>
    <property type="match status" value="1"/>
</dbReference>
<evidence type="ECO:0000313" key="11">
    <source>
        <dbReference type="EMBL" id="SVC17657.1"/>
    </source>
</evidence>
<dbReference type="Gene3D" id="1.20.58.100">
    <property type="entry name" value="Fumarate reductase/succinate dehydrogenase flavoprotein-like, C-terminal domain"/>
    <property type="match status" value="1"/>
</dbReference>
<comment type="cofactor">
    <cofactor evidence="1">
        <name>FAD</name>
        <dbReference type="ChEBI" id="CHEBI:57692"/>
    </cofactor>
</comment>
<dbReference type="InterPro" id="IPR015939">
    <property type="entry name" value="Fum_Rdtase/Succ_DH_flav-like_C"/>
</dbReference>
<dbReference type="PANTHER" id="PTHR42716:SF2">
    <property type="entry name" value="L-ASPARTATE OXIDASE, CHLOROPLASTIC"/>
    <property type="match status" value="1"/>
</dbReference>
<protein>
    <recommendedName>
        <fullName evidence="4">L-aspartate oxidase</fullName>
        <ecNumber evidence="4">1.4.3.16</ecNumber>
    </recommendedName>
</protein>
<dbReference type="InterPro" id="IPR037099">
    <property type="entry name" value="Fum_R/Succ_DH_flav-like_C_sf"/>
</dbReference>
<dbReference type="InterPro" id="IPR005288">
    <property type="entry name" value="NadB"/>
</dbReference>
<feature type="non-terminal residue" evidence="11">
    <location>
        <position position="1"/>
    </location>
</feature>
<dbReference type="InterPro" id="IPR036188">
    <property type="entry name" value="FAD/NAD-bd_sf"/>
</dbReference>
<dbReference type="SUPFAM" id="SSF46977">
    <property type="entry name" value="Succinate dehydrogenase/fumarate reductase flavoprotein C-terminal domain"/>
    <property type="match status" value="1"/>
</dbReference>
<dbReference type="GO" id="GO:0008734">
    <property type="term" value="F:L-aspartate oxidase activity"/>
    <property type="evidence" value="ECO:0007669"/>
    <property type="project" value="UniProtKB-EC"/>
</dbReference>
<name>A0A382K3L1_9ZZZZ</name>
<dbReference type="GO" id="GO:0034628">
    <property type="term" value="P:'de novo' NAD+ biosynthetic process from L-aspartate"/>
    <property type="evidence" value="ECO:0007669"/>
    <property type="project" value="TreeGrafter"/>
</dbReference>
<dbReference type="Pfam" id="PF00890">
    <property type="entry name" value="FAD_binding_2"/>
    <property type="match status" value="1"/>
</dbReference>